<evidence type="ECO:0000313" key="5">
    <source>
        <dbReference type="Proteomes" id="UP000295578"/>
    </source>
</evidence>
<dbReference type="FunFam" id="3.40.50.720:FF:000084">
    <property type="entry name" value="Short-chain dehydrogenase reductase"/>
    <property type="match status" value="1"/>
</dbReference>
<comment type="caution">
    <text evidence="4">The sequence shown here is derived from an EMBL/GenBank/DDBJ whole genome shotgun (WGS) entry which is preliminary data.</text>
</comment>
<dbReference type="PANTHER" id="PTHR42760">
    <property type="entry name" value="SHORT-CHAIN DEHYDROGENASES/REDUCTASES FAMILY MEMBER"/>
    <property type="match status" value="1"/>
</dbReference>
<name>A0A4R5BC48_9ACTN</name>
<proteinExistence type="inferred from homology"/>
<dbReference type="SUPFAM" id="SSF51735">
    <property type="entry name" value="NAD(P)-binding Rossmann-fold domains"/>
    <property type="match status" value="1"/>
</dbReference>
<dbReference type="GO" id="GO:0016616">
    <property type="term" value="F:oxidoreductase activity, acting on the CH-OH group of donors, NAD or NADP as acceptor"/>
    <property type="evidence" value="ECO:0007669"/>
    <property type="project" value="TreeGrafter"/>
</dbReference>
<dbReference type="Pfam" id="PF13561">
    <property type="entry name" value="adh_short_C2"/>
    <property type="match status" value="1"/>
</dbReference>
<organism evidence="4 5">
    <name type="scientific">Actinomadura darangshiensis</name>
    <dbReference type="NCBI Taxonomy" id="705336"/>
    <lineage>
        <taxon>Bacteria</taxon>
        <taxon>Bacillati</taxon>
        <taxon>Actinomycetota</taxon>
        <taxon>Actinomycetes</taxon>
        <taxon>Streptosporangiales</taxon>
        <taxon>Thermomonosporaceae</taxon>
        <taxon>Actinomadura</taxon>
    </lineage>
</organism>
<dbReference type="InterPro" id="IPR002347">
    <property type="entry name" value="SDR_fam"/>
</dbReference>
<feature type="region of interest" description="Disordered" evidence="3">
    <location>
        <begin position="88"/>
        <end position="144"/>
    </location>
</feature>
<keyword evidence="2" id="KW-0560">Oxidoreductase</keyword>
<evidence type="ECO:0000313" key="4">
    <source>
        <dbReference type="EMBL" id="TDD81344.1"/>
    </source>
</evidence>
<feature type="compositionally biased region" description="Basic residues" evidence="3">
    <location>
        <begin position="34"/>
        <end position="45"/>
    </location>
</feature>
<dbReference type="Gene3D" id="3.40.50.720">
    <property type="entry name" value="NAD(P)-binding Rossmann-like Domain"/>
    <property type="match status" value="1"/>
</dbReference>
<dbReference type="InterPro" id="IPR036291">
    <property type="entry name" value="NAD(P)-bd_dom_sf"/>
</dbReference>
<dbReference type="EMBL" id="SMKY01000079">
    <property type="protein sequence ID" value="TDD81344.1"/>
    <property type="molecule type" value="Genomic_DNA"/>
</dbReference>
<dbReference type="CDD" id="cd05233">
    <property type="entry name" value="SDR_c"/>
    <property type="match status" value="1"/>
</dbReference>
<accession>A0A4R5BC48</accession>
<dbReference type="AlphaFoldDB" id="A0A4R5BC48"/>
<dbReference type="PRINTS" id="PR00080">
    <property type="entry name" value="SDRFAMILY"/>
</dbReference>
<evidence type="ECO:0000256" key="1">
    <source>
        <dbReference type="ARBA" id="ARBA00006484"/>
    </source>
</evidence>
<dbReference type="GO" id="GO:0030497">
    <property type="term" value="P:fatty acid elongation"/>
    <property type="evidence" value="ECO:0007669"/>
    <property type="project" value="TreeGrafter"/>
</dbReference>
<protein>
    <submittedName>
        <fullName evidence="4">SDR family oxidoreductase</fullName>
    </submittedName>
</protein>
<evidence type="ECO:0000256" key="3">
    <source>
        <dbReference type="SAM" id="MobiDB-lite"/>
    </source>
</evidence>
<sequence length="398" mass="42098">MPRQRQAEQRPLPAAAVRAAAGGRGTGRRLGAQARHRPGRLRRDARRPGRELRRGGDRCRRLRRLLLVHGAGRDRARTPRGPVLCRVHVRAGHHGPDRRAGGGRPRPAAHRHRPSARLADRRPARRARRRRERPDPRAGGPVTAAERVAIVTGAGQGLGRAYAARLAEAGTRVAVVDIAGDAARSAAEAIAAVAGAGRVTAHEADVTDAEQVGAFVGAVADRWGRVDALVNNAGGALLPTAPFDSFSRAEWTRVLDVNLTGQWLCATAVVPHMRAAGYGKIVNVTSTMVAKGLPAGLAPYVTAKAGVVGLTRALSRELGPDGIRVNAIAPGYIPVETRKTVHTPEAALALRERMKSEQCLPVVGVPDDLSGAVVFLCSPDSDFITGQVVNVDGGWTHG</sequence>
<reference evidence="4 5" key="1">
    <citation type="submission" date="2019-03" db="EMBL/GenBank/DDBJ databases">
        <title>Draft genome sequences of novel Actinobacteria.</title>
        <authorList>
            <person name="Sahin N."/>
            <person name="Ay H."/>
            <person name="Saygin H."/>
        </authorList>
    </citation>
    <scope>NUCLEOTIDE SEQUENCE [LARGE SCALE GENOMIC DNA]</scope>
    <source>
        <strain evidence="4 5">DSM 45941</strain>
    </source>
</reference>
<comment type="similarity">
    <text evidence="1">Belongs to the short-chain dehydrogenases/reductases (SDR) family.</text>
</comment>
<feature type="region of interest" description="Disordered" evidence="3">
    <location>
        <begin position="1"/>
        <end position="56"/>
    </location>
</feature>
<dbReference type="Proteomes" id="UP000295578">
    <property type="component" value="Unassembled WGS sequence"/>
</dbReference>
<dbReference type="OrthoDB" id="517007at2"/>
<feature type="compositionally biased region" description="Basic and acidic residues" evidence="3">
    <location>
        <begin position="46"/>
        <end position="56"/>
    </location>
</feature>
<dbReference type="PRINTS" id="PR00081">
    <property type="entry name" value="GDHRDH"/>
</dbReference>
<evidence type="ECO:0000256" key="2">
    <source>
        <dbReference type="ARBA" id="ARBA00023002"/>
    </source>
</evidence>
<keyword evidence="5" id="KW-1185">Reference proteome</keyword>
<gene>
    <name evidence="4" type="ORF">E1293_18925</name>
</gene>
<dbReference type="PANTHER" id="PTHR42760:SF40">
    <property type="entry name" value="3-OXOACYL-[ACYL-CARRIER-PROTEIN] REDUCTASE, CHLOROPLASTIC"/>
    <property type="match status" value="1"/>
</dbReference>